<dbReference type="STRING" id="765440.A0A0C3F746"/>
<dbReference type="HOGENOM" id="CLU_026016_2_2_1"/>
<evidence type="ECO:0000256" key="5">
    <source>
        <dbReference type="ARBA" id="ARBA00022692"/>
    </source>
</evidence>
<comment type="similarity">
    <text evidence="2 8">Belongs to the purine-cytosine permease (2.A.39) family.</text>
</comment>
<evidence type="ECO:0000256" key="6">
    <source>
        <dbReference type="ARBA" id="ARBA00022989"/>
    </source>
</evidence>
<comment type="subcellular location">
    <subcellularLocation>
        <location evidence="1">Membrane</location>
        <topology evidence="1">Multi-pass membrane protein</topology>
    </subcellularLocation>
</comment>
<proteinExistence type="inferred from homology"/>
<dbReference type="EMBL" id="KN833044">
    <property type="protein sequence ID" value="KIM75641.1"/>
    <property type="molecule type" value="Genomic_DNA"/>
</dbReference>
<evidence type="ECO:0000256" key="9">
    <source>
        <dbReference type="SAM" id="Phobius"/>
    </source>
</evidence>
<keyword evidence="7 8" id="KW-0472">Membrane</keyword>
<keyword evidence="6 9" id="KW-1133">Transmembrane helix</keyword>
<dbReference type="AlphaFoldDB" id="A0A0C3F746"/>
<dbReference type="InterPro" id="IPR026030">
    <property type="entry name" value="Pur-cyt_permease_Fcy2/21/22"/>
</dbReference>
<feature type="transmembrane region" description="Helical" evidence="9">
    <location>
        <begin position="484"/>
        <end position="504"/>
    </location>
</feature>
<sequence length="514" mass="56209">MVRSQLVEDNISIREKNDGNLKDGILIESTDDVFEQGNTWPAKLQRLARKFKIEQRGIERVPENERTDINGVINVGTMWLAANMAVSSFAIGALATPVFFLGFVDSILAILCFNILGILPVAFFSTFGPVFGLRQMVLSRFFFGYYGVKIIAVLNILTCIGWACVNTIVGAQLINAVNTNVPGFAGVLIIAVATFIVSLFGYKVVHAYEFWSWIPSFIIFLIVLGEFAHSGKFSNLPMGVGSSEAGSVLSFAASIFAYGSGWASYSADYTCYQPVTISRTKVFFSTFCGLIFPLLFTQMLGATVMTASINTPEYAESYATSGIGGLLAAVLFPPLGKFGQFCLVILALSTVANNCPNIYSVSLSTQVLAHQTARVPRFVWTLLATCCYIAIAIPGYSHFESVLENFMLIIAYWLAIYEAVSLTEHFVFKKGFGGYTPEIYNQPLRLPPGIAAIGAFCFGVFGAVMGMSQVWFIGPIGKHIGGVYGGDIGFELAFAFAAISYFLFRTLEYKHFKR</sequence>
<dbReference type="CDD" id="cd11484">
    <property type="entry name" value="SLC-NCS1sbd_CobB-like"/>
    <property type="match status" value="1"/>
</dbReference>
<keyword evidence="4" id="KW-0597">Phosphoprotein</keyword>
<dbReference type="GO" id="GO:0022857">
    <property type="term" value="F:transmembrane transporter activity"/>
    <property type="evidence" value="ECO:0007669"/>
    <property type="project" value="InterPro"/>
</dbReference>
<dbReference type="GO" id="GO:0005886">
    <property type="term" value="C:plasma membrane"/>
    <property type="evidence" value="ECO:0007669"/>
    <property type="project" value="TreeGrafter"/>
</dbReference>
<evidence type="ECO:0000256" key="3">
    <source>
        <dbReference type="ARBA" id="ARBA00022448"/>
    </source>
</evidence>
<feature type="transmembrane region" description="Helical" evidence="9">
    <location>
        <begin position="379"/>
        <end position="399"/>
    </location>
</feature>
<feature type="transmembrane region" description="Helical" evidence="9">
    <location>
        <begin position="108"/>
        <end position="131"/>
    </location>
</feature>
<feature type="transmembrane region" description="Helical" evidence="9">
    <location>
        <begin position="405"/>
        <end position="428"/>
    </location>
</feature>
<protein>
    <recommendedName>
        <fullName evidence="12">Purine-cytosine permease</fullName>
    </recommendedName>
</protein>
<name>A0A0C3F746_PILCF</name>
<keyword evidence="3 8" id="KW-0813">Transport</keyword>
<dbReference type="GO" id="GO:0015851">
    <property type="term" value="P:nucleobase transport"/>
    <property type="evidence" value="ECO:0007669"/>
    <property type="project" value="UniProtKB-ARBA"/>
</dbReference>
<evidence type="ECO:0000256" key="8">
    <source>
        <dbReference type="PIRNR" id="PIRNR002744"/>
    </source>
</evidence>
<feature type="transmembrane region" description="Helical" evidence="9">
    <location>
        <begin position="181"/>
        <end position="204"/>
    </location>
</feature>
<evidence type="ECO:0008006" key="12">
    <source>
        <dbReference type="Google" id="ProtNLM"/>
    </source>
</evidence>
<dbReference type="PANTHER" id="PTHR31806">
    <property type="entry name" value="PURINE-CYTOSINE PERMEASE FCY2-RELATED"/>
    <property type="match status" value="1"/>
</dbReference>
<dbReference type="PANTHER" id="PTHR31806:SF1">
    <property type="entry name" value="PURINE-CYTOSINE PERMEASE FCY2-RELATED"/>
    <property type="match status" value="1"/>
</dbReference>
<dbReference type="FunFam" id="1.10.4160.10:FF:000002">
    <property type="entry name" value="Purine-cytosine permease fcyB"/>
    <property type="match status" value="1"/>
</dbReference>
<reference evidence="11" key="2">
    <citation type="submission" date="2015-01" db="EMBL/GenBank/DDBJ databases">
        <title>Evolutionary Origins and Diversification of the Mycorrhizal Mutualists.</title>
        <authorList>
            <consortium name="DOE Joint Genome Institute"/>
            <consortium name="Mycorrhizal Genomics Consortium"/>
            <person name="Kohler A."/>
            <person name="Kuo A."/>
            <person name="Nagy L.G."/>
            <person name="Floudas D."/>
            <person name="Copeland A."/>
            <person name="Barry K.W."/>
            <person name="Cichocki N."/>
            <person name="Veneault-Fourrey C."/>
            <person name="LaButti K."/>
            <person name="Lindquist E.A."/>
            <person name="Lipzen A."/>
            <person name="Lundell T."/>
            <person name="Morin E."/>
            <person name="Murat C."/>
            <person name="Riley R."/>
            <person name="Ohm R."/>
            <person name="Sun H."/>
            <person name="Tunlid A."/>
            <person name="Henrissat B."/>
            <person name="Grigoriev I.V."/>
            <person name="Hibbett D.S."/>
            <person name="Martin F."/>
        </authorList>
    </citation>
    <scope>NUCLEOTIDE SEQUENCE [LARGE SCALE GENOMIC DNA]</scope>
    <source>
        <strain evidence="11">F 1598</strain>
    </source>
</reference>
<evidence type="ECO:0000256" key="2">
    <source>
        <dbReference type="ARBA" id="ARBA00008974"/>
    </source>
</evidence>
<evidence type="ECO:0000313" key="11">
    <source>
        <dbReference type="Proteomes" id="UP000054166"/>
    </source>
</evidence>
<feature type="transmembrane region" description="Helical" evidence="9">
    <location>
        <begin position="143"/>
        <end position="169"/>
    </location>
</feature>
<evidence type="ECO:0000313" key="10">
    <source>
        <dbReference type="EMBL" id="KIM75641.1"/>
    </source>
</evidence>
<dbReference type="Gene3D" id="1.10.4160.10">
    <property type="entry name" value="Hydantoin permease"/>
    <property type="match status" value="1"/>
</dbReference>
<dbReference type="Pfam" id="PF02133">
    <property type="entry name" value="Transp_cyt_pur"/>
    <property type="match status" value="1"/>
</dbReference>
<dbReference type="PIRSF" id="PIRSF002744">
    <property type="entry name" value="Pur-cyt_permease"/>
    <property type="match status" value="1"/>
</dbReference>
<evidence type="ECO:0000256" key="1">
    <source>
        <dbReference type="ARBA" id="ARBA00004141"/>
    </source>
</evidence>
<feature type="transmembrane region" description="Helical" evidence="9">
    <location>
        <begin position="210"/>
        <end position="228"/>
    </location>
</feature>
<organism evidence="10 11">
    <name type="scientific">Piloderma croceum (strain F 1598)</name>
    <dbReference type="NCBI Taxonomy" id="765440"/>
    <lineage>
        <taxon>Eukaryota</taxon>
        <taxon>Fungi</taxon>
        <taxon>Dikarya</taxon>
        <taxon>Basidiomycota</taxon>
        <taxon>Agaricomycotina</taxon>
        <taxon>Agaricomycetes</taxon>
        <taxon>Agaricomycetidae</taxon>
        <taxon>Atheliales</taxon>
        <taxon>Atheliaceae</taxon>
        <taxon>Piloderma</taxon>
    </lineage>
</organism>
<dbReference type="InterPro" id="IPR001248">
    <property type="entry name" value="Pur-cyt_permease"/>
</dbReference>
<feature type="transmembrane region" description="Helical" evidence="9">
    <location>
        <begin position="282"/>
        <end position="302"/>
    </location>
</feature>
<feature type="transmembrane region" description="Helical" evidence="9">
    <location>
        <begin position="240"/>
        <end position="262"/>
    </location>
</feature>
<evidence type="ECO:0000256" key="4">
    <source>
        <dbReference type="ARBA" id="ARBA00022553"/>
    </source>
</evidence>
<gene>
    <name evidence="10" type="ORF">PILCRDRAFT_827071</name>
</gene>
<evidence type="ECO:0000256" key="7">
    <source>
        <dbReference type="ARBA" id="ARBA00023136"/>
    </source>
</evidence>
<dbReference type="Proteomes" id="UP000054166">
    <property type="component" value="Unassembled WGS sequence"/>
</dbReference>
<feature type="transmembrane region" description="Helical" evidence="9">
    <location>
        <begin position="78"/>
        <end position="101"/>
    </location>
</feature>
<dbReference type="InParanoid" id="A0A0C3F746"/>
<keyword evidence="5 9" id="KW-0812">Transmembrane</keyword>
<accession>A0A0C3F746</accession>
<dbReference type="GO" id="GO:0000329">
    <property type="term" value="C:fungal-type vacuole membrane"/>
    <property type="evidence" value="ECO:0007669"/>
    <property type="project" value="TreeGrafter"/>
</dbReference>
<keyword evidence="11" id="KW-1185">Reference proteome</keyword>
<reference evidence="10 11" key="1">
    <citation type="submission" date="2014-04" db="EMBL/GenBank/DDBJ databases">
        <authorList>
            <consortium name="DOE Joint Genome Institute"/>
            <person name="Kuo A."/>
            <person name="Tarkka M."/>
            <person name="Buscot F."/>
            <person name="Kohler A."/>
            <person name="Nagy L.G."/>
            <person name="Floudas D."/>
            <person name="Copeland A."/>
            <person name="Barry K.W."/>
            <person name="Cichocki N."/>
            <person name="Veneault-Fourrey C."/>
            <person name="LaButti K."/>
            <person name="Lindquist E.A."/>
            <person name="Lipzen A."/>
            <person name="Lundell T."/>
            <person name="Morin E."/>
            <person name="Murat C."/>
            <person name="Sun H."/>
            <person name="Tunlid A."/>
            <person name="Henrissat B."/>
            <person name="Grigoriev I.V."/>
            <person name="Hibbett D.S."/>
            <person name="Martin F."/>
            <person name="Nordberg H.P."/>
            <person name="Cantor M.N."/>
            <person name="Hua S.X."/>
        </authorList>
    </citation>
    <scope>NUCLEOTIDE SEQUENCE [LARGE SCALE GENOMIC DNA]</scope>
    <source>
        <strain evidence="10 11">F 1598</strain>
    </source>
</reference>
<dbReference type="OrthoDB" id="2116389at2759"/>
<feature type="transmembrane region" description="Helical" evidence="9">
    <location>
        <begin position="449"/>
        <end position="472"/>
    </location>
</feature>